<dbReference type="AlphaFoldDB" id="A0A2T2P8V4"/>
<protein>
    <submittedName>
        <fullName evidence="2">Uncharacterized protein</fullName>
    </submittedName>
</protein>
<organism evidence="2 3">
    <name type="scientific">Corynespora cassiicola Philippines</name>
    <dbReference type="NCBI Taxonomy" id="1448308"/>
    <lineage>
        <taxon>Eukaryota</taxon>
        <taxon>Fungi</taxon>
        <taxon>Dikarya</taxon>
        <taxon>Ascomycota</taxon>
        <taxon>Pezizomycotina</taxon>
        <taxon>Dothideomycetes</taxon>
        <taxon>Pleosporomycetidae</taxon>
        <taxon>Pleosporales</taxon>
        <taxon>Corynesporascaceae</taxon>
        <taxon>Corynespora</taxon>
    </lineage>
</organism>
<feature type="region of interest" description="Disordered" evidence="1">
    <location>
        <begin position="1"/>
        <end position="24"/>
    </location>
</feature>
<proteinExistence type="predicted"/>
<dbReference type="OrthoDB" id="1731983at2759"/>
<feature type="compositionally biased region" description="Basic and acidic residues" evidence="1">
    <location>
        <begin position="1"/>
        <end position="10"/>
    </location>
</feature>
<reference evidence="2 3" key="1">
    <citation type="journal article" date="2018" name="Front. Microbiol.">
        <title>Genome-Wide Analysis of Corynespora cassiicola Leaf Fall Disease Putative Effectors.</title>
        <authorList>
            <person name="Lopez D."/>
            <person name="Ribeiro S."/>
            <person name="Label P."/>
            <person name="Fumanal B."/>
            <person name="Venisse J.S."/>
            <person name="Kohler A."/>
            <person name="de Oliveira R.R."/>
            <person name="Labutti K."/>
            <person name="Lipzen A."/>
            <person name="Lail K."/>
            <person name="Bauer D."/>
            <person name="Ohm R.A."/>
            <person name="Barry K.W."/>
            <person name="Spatafora J."/>
            <person name="Grigoriev I.V."/>
            <person name="Martin F.M."/>
            <person name="Pujade-Renaud V."/>
        </authorList>
    </citation>
    <scope>NUCLEOTIDE SEQUENCE [LARGE SCALE GENOMIC DNA]</scope>
    <source>
        <strain evidence="2 3">Philippines</strain>
    </source>
</reference>
<accession>A0A2T2P8V4</accession>
<evidence type="ECO:0000313" key="2">
    <source>
        <dbReference type="EMBL" id="PSN73798.1"/>
    </source>
</evidence>
<sequence length="103" mass="11645">MTKSELRGGKDCPLSHSPPSTTEPSLKMLDWAQEQCNKDAWKEVMKASKGGITRNTLEEDVSQCWDVRVIVLLRRILSCWASLFHCGDDKYEQSLTLEVDGLC</sequence>
<name>A0A2T2P8V4_CORCC</name>
<evidence type="ECO:0000313" key="3">
    <source>
        <dbReference type="Proteomes" id="UP000240883"/>
    </source>
</evidence>
<keyword evidence="3" id="KW-1185">Reference proteome</keyword>
<evidence type="ECO:0000256" key="1">
    <source>
        <dbReference type="SAM" id="MobiDB-lite"/>
    </source>
</evidence>
<gene>
    <name evidence="2" type="ORF">BS50DRAFT_580676</name>
</gene>
<dbReference type="Proteomes" id="UP000240883">
    <property type="component" value="Unassembled WGS sequence"/>
</dbReference>
<dbReference type="EMBL" id="KZ678128">
    <property type="protein sequence ID" value="PSN73798.1"/>
    <property type="molecule type" value="Genomic_DNA"/>
</dbReference>